<evidence type="ECO:0000313" key="2">
    <source>
        <dbReference type="EMBL" id="EXF73023.1"/>
    </source>
</evidence>
<dbReference type="eggNOG" id="ENOG502SKDE">
    <property type="taxonomic scope" value="Eukaryota"/>
</dbReference>
<dbReference type="OrthoDB" id="5086080at2759"/>
<reference evidence="2 3" key="1">
    <citation type="submission" date="2014-02" db="EMBL/GenBank/DDBJ databases">
        <title>The genome sequence of Colletotrichum fioriniae PJ7.</title>
        <authorList>
            <person name="Baroncelli R."/>
            <person name="Thon M.R."/>
        </authorList>
    </citation>
    <scope>NUCLEOTIDE SEQUENCE [LARGE SCALE GENOMIC DNA]</scope>
    <source>
        <strain evidence="2 3">PJ7</strain>
    </source>
</reference>
<sequence length="560" mass="62841">MLCFSDHKIATSPRLEKLSSSPHCNYTDMLQHGTAVDLENDKENHAPNDLIVPPPKGYCACIAINTSTGPEPLEVNVWRAVNEALSMPWRTSTEAHVTEDAKGKDTIVRALIEGWDVAAKFQPLSDLWIKLRRVDELCFQACPRTERLAILWMASLQLRYHSDPTTERKDKLPPWYWKRPGVRERFVFEQHKYCDNQFWKSFARNFRLLWSSNFQNTYAKSSITGLYEISPSFEQRISDINIWTMKEDFFNHYPEFRADIPPFRPVAQHLNRPPTPAVVDPIHPQSLPQQASPSQFKVYEEPLLLGQQASAATNNFDRSDHGQCLWSIGECQLEISHHPEWSRSGPSTVEIDTAVTEISCPERSTPSGLKREANSPLPLHGPDASAVPHHMTTNSCKEGYRPWISNAKELGRQVHGAVGIPEGGTQQLSGQPVAMARSFSPTAFSGHPVHYERESLKTDHRPPEQLLEPPDIHYFAGHAQATGDADVAVACSGFGKSSRNSAGVADIELTGDATQAWTPEELSNQYPEYTGAFSCGEAPYYTQGVTPHMPSYFLGQRYST</sequence>
<proteinExistence type="predicted"/>
<accession>A0A010RLM2</accession>
<dbReference type="Proteomes" id="UP000020467">
    <property type="component" value="Unassembled WGS sequence"/>
</dbReference>
<evidence type="ECO:0000313" key="3">
    <source>
        <dbReference type="Proteomes" id="UP000020467"/>
    </source>
</evidence>
<keyword evidence="3" id="KW-1185">Reference proteome</keyword>
<dbReference type="PANTHER" id="PTHR37012:SF7">
    <property type="entry name" value="B-ZIP TRANSCRIPTION FACTOR (EUROFUNG)-RELATED"/>
    <property type="match status" value="1"/>
</dbReference>
<dbReference type="EMBL" id="JARH01001091">
    <property type="protein sequence ID" value="EXF73023.1"/>
    <property type="molecule type" value="Genomic_DNA"/>
</dbReference>
<dbReference type="KEGG" id="cfj:CFIO01_12813"/>
<comment type="caution">
    <text evidence="2">The sequence shown here is derived from an EMBL/GenBank/DDBJ whole genome shotgun (WGS) entry which is preliminary data.</text>
</comment>
<dbReference type="InterPro" id="IPR021833">
    <property type="entry name" value="DUF3425"/>
</dbReference>
<dbReference type="PANTHER" id="PTHR37012">
    <property type="entry name" value="B-ZIP TRANSCRIPTION FACTOR (EUROFUNG)-RELATED"/>
    <property type="match status" value="1"/>
</dbReference>
<gene>
    <name evidence="2" type="ORF">CFIO01_12813</name>
</gene>
<protein>
    <submittedName>
        <fullName evidence="2">Uncharacterized protein</fullName>
    </submittedName>
</protein>
<dbReference type="AlphaFoldDB" id="A0A010RLM2"/>
<dbReference type="Pfam" id="PF11905">
    <property type="entry name" value="DUF3425"/>
    <property type="match status" value="1"/>
</dbReference>
<organism evidence="2 3">
    <name type="scientific">Colletotrichum fioriniae PJ7</name>
    <dbReference type="NCBI Taxonomy" id="1445577"/>
    <lineage>
        <taxon>Eukaryota</taxon>
        <taxon>Fungi</taxon>
        <taxon>Dikarya</taxon>
        <taxon>Ascomycota</taxon>
        <taxon>Pezizomycotina</taxon>
        <taxon>Sordariomycetes</taxon>
        <taxon>Hypocreomycetidae</taxon>
        <taxon>Glomerellales</taxon>
        <taxon>Glomerellaceae</taxon>
        <taxon>Colletotrichum</taxon>
        <taxon>Colletotrichum acutatum species complex</taxon>
    </lineage>
</organism>
<feature type="region of interest" description="Disordered" evidence="1">
    <location>
        <begin position="360"/>
        <end position="393"/>
    </location>
</feature>
<evidence type="ECO:0000256" key="1">
    <source>
        <dbReference type="SAM" id="MobiDB-lite"/>
    </source>
</evidence>
<dbReference type="HOGENOM" id="CLU_486596_0_0_1"/>
<name>A0A010RLM2_9PEZI</name>